<sequence>MDATTITIIFIVLSALVAVVLRKIKKDKCLKDFRDDMVTLELLNGQQYKGELKLKSSGLKFDYPELIKDEQSLKFLSFLLYKNEYPDIQAVVRYHHDLTAEGKKLRQEDFEKTFHPSRWRRLRRSILNFFKIIKDAVIEILNLMTSHLSKTTPVGAAISSNDREVNKMKNELYGLVETSYEPLLEDYIGERVILELKKGSEWVKYNGVLKDYTAEFIELIDVDYALETSGRIDADLIVLRKYGIVRNLSE</sequence>
<gene>
    <name evidence="6" type="ORF">BY453_12234</name>
    <name evidence="2" type="ORF">SAMN04488597_1247</name>
    <name evidence="3" type="ORF">SAMN04488598_1468</name>
    <name evidence="5" type="ORF">SAMN04515652_1448</name>
    <name evidence="4" type="ORF">SAMN04515654_1227</name>
</gene>
<dbReference type="Proteomes" id="UP000324896">
    <property type="component" value="Unassembled WGS sequence"/>
</dbReference>
<evidence type="ECO:0000313" key="9">
    <source>
        <dbReference type="Proteomes" id="UP000199519"/>
    </source>
</evidence>
<evidence type="ECO:0000313" key="11">
    <source>
        <dbReference type="Proteomes" id="UP000324896"/>
    </source>
</evidence>
<evidence type="ECO:0000313" key="2">
    <source>
        <dbReference type="EMBL" id="SDD05583.1"/>
    </source>
</evidence>
<dbReference type="AlphaFoldDB" id="A0A1G6RME7"/>
<evidence type="ECO:0000313" key="4">
    <source>
        <dbReference type="EMBL" id="SDI98655.1"/>
    </source>
</evidence>
<keyword evidence="1" id="KW-1133">Transmembrane helix</keyword>
<dbReference type="Proteomes" id="UP000198945">
    <property type="component" value="Unassembled WGS sequence"/>
</dbReference>
<dbReference type="Proteomes" id="UP000198612">
    <property type="component" value="Unassembled WGS sequence"/>
</dbReference>
<dbReference type="EMBL" id="FMYT01000024">
    <property type="protein sequence ID" value="SDD05583.1"/>
    <property type="molecule type" value="Genomic_DNA"/>
</dbReference>
<reference evidence="4 8" key="1">
    <citation type="submission" date="2016-10" db="EMBL/GenBank/DDBJ databases">
        <authorList>
            <person name="de Groot N.N."/>
        </authorList>
    </citation>
    <scope>NUCLEOTIDE SEQUENCE [LARGE SCALE GENOMIC DNA]</scope>
    <source>
        <strain evidence="4 8">WG7</strain>
    </source>
</reference>
<evidence type="ECO:0000256" key="1">
    <source>
        <dbReference type="SAM" id="Phobius"/>
    </source>
</evidence>
<dbReference type="EMBL" id="FNBJ01000046">
    <property type="protein sequence ID" value="SDG09696.1"/>
    <property type="molecule type" value="Genomic_DNA"/>
</dbReference>
<keyword evidence="1" id="KW-0812">Transmembrane</keyword>
<dbReference type="EMBL" id="SOAA01000022">
    <property type="protein sequence ID" value="TDS28248.1"/>
    <property type="molecule type" value="Genomic_DNA"/>
</dbReference>
<accession>A0A1G6RME7</accession>
<evidence type="ECO:0000313" key="10">
    <source>
        <dbReference type="Proteomes" id="UP000295758"/>
    </source>
</evidence>
<name>A0A1G6RME7_9FIRM</name>
<dbReference type="Proteomes" id="UP000295758">
    <property type="component" value="Unassembled WGS sequence"/>
</dbReference>
<keyword evidence="1" id="KW-0472">Membrane</keyword>
<evidence type="ECO:0000313" key="7">
    <source>
        <dbReference type="Proteomes" id="UP000198612"/>
    </source>
</evidence>
<reference evidence="6 10" key="3">
    <citation type="submission" date="2019-03" db="EMBL/GenBank/DDBJ databases">
        <title>Deep subsurface shale carbon reservoir microbial communities from Ohio and West Virginia, USA.</title>
        <authorList>
            <person name="Wrighton K."/>
        </authorList>
    </citation>
    <scope>NUCLEOTIDE SEQUENCE [LARGE SCALE GENOMIC DNA]</scope>
    <source>
        <strain evidence="6 10">UTICA-S4D12</strain>
    </source>
</reference>
<keyword evidence="9" id="KW-1185">Reference proteome</keyword>
<evidence type="ECO:0000313" key="3">
    <source>
        <dbReference type="EMBL" id="SDG09696.1"/>
    </source>
</evidence>
<dbReference type="EMBL" id="FNEH01000022">
    <property type="protein sequence ID" value="SDI98655.1"/>
    <property type="molecule type" value="Genomic_DNA"/>
</dbReference>
<organism evidence="2 11">
    <name type="scientific">Halanaerobium congolense</name>
    <dbReference type="NCBI Taxonomy" id="54121"/>
    <lineage>
        <taxon>Bacteria</taxon>
        <taxon>Bacillati</taxon>
        <taxon>Bacillota</taxon>
        <taxon>Clostridia</taxon>
        <taxon>Halanaerobiales</taxon>
        <taxon>Halanaerobiaceae</taxon>
        <taxon>Halanaerobium</taxon>
    </lineage>
</organism>
<reference evidence="7 9" key="2">
    <citation type="submission" date="2016-10" db="EMBL/GenBank/DDBJ databases">
        <authorList>
            <person name="Varghese N."/>
            <person name="Submissions S."/>
        </authorList>
    </citation>
    <scope>NUCLEOTIDE SEQUENCE [LARGE SCALE GENOMIC DNA]</scope>
    <source>
        <strain evidence="2 11">WG10</strain>
        <strain evidence="3 9">WG2</strain>
        <strain evidence="5 7">WG5</strain>
    </source>
</reference>
<feature type="transmembrane region" description="Helical" evidence="1">
    <location>
        <begin position="6"/>
        <end position="24"/>
    </location>
</feature>
<proteinExistence type="predicted"/>
<dbReference type="RefSeq" id="WP_089656051.1">
    <property type="nucleotide sequence ID" value="NZ_FMYT01000024.1"/>
</dbReference>
<dbReference type="Proteomes" id="UP000199519">
    <property type="component" value="Unassembled WGS sequence"/>
</dbReference>
<evidence type="ECO:0000313" key="6">
    <source>
        <dbReference type="EMBL" id="TDS28248.1"/>
    </source>
</evidence>
<evidence type="ECO:0000313" key="8">
    <source>
        <dbReference type="Proteomes" id="UP000198945"/>
    </source>
</evidence>
<evidence type="ECO:0000313" key="5">
    <source>
        <dbReference type="EMBL" id="SET22927.1"/>
    </source>
</evidence>
<dbReference type="EMBL" id="FOHG01000044">
    <property type="protein sequence ID" value="SET22927.1"/>
    <property type="molecule type" value="Genomic_DNA"/>
</dbReference>
<protein>
    <submittedName>
        <fullName evidence="2">Uncharacterized protein</fullName>
    </submittedName>
</protein>